<evidence type="ECO:0000259" key="3">
    <source>
        <dbReference type="Pfam" id="PF05368"/>
    </source>
</evidence>
<evidence type="ECO:0000313" key="5">
    <source>
        <dbReference type="Proteomes" id="UP001601444"/>
    </source>
</evidence>
<dbReference type="PANTHER" id="PTHR42748">
    <property type="entry name" value="NITROGEN METABOLITE REPRESSION PROTEIN NMRA FAMILY MEMBER"/>
    <property type="match status" value="1"/>
</dbReference>
<keyword evidence="2" id="KW-0521">NADP</keyword>
<accession>A0ABW6PNX8</accession>
<keyword evidence="5" id="KW-1185">Reference proteome</keyword>
<proteinExistence type="inferred from homology"/>
<dbReference type="InterPro" id="IPR036291">
    <property type="entry name" value="NAD(P)-bd_dom_sf"/>
</dbReference>
<evidence type="ECO:0000256" key="1">
    <source>
        <dbReference type="ARBA" id="ARBA00006328"/>
    </source>
</evidence>
<dbReference type="Gene3D" id="3.40.50.720">
    <property type="entry name" value="NAD(P)-binding Rossmann-like Domain"/>
    <property type="match status" value="1"/>
</dbReference>
<name>A0ABW6PNX8_9NOCA</name>
<dbReference type="InterPro" id="IPR008030">
    <property type="entry name" value="NmrA-like"/>
</dbReference>
<dbReference type="InterPro" id="IPR051164">
    <property type="entry name" value="NmrA-like_oxidored"/>
</dbReference>
<gene>
    <name evidence="4" type="ORF">ACFYTF_14710</name>
</gene>
<evidence type="ECO:0000256" key="2">
    <source>
        <dbReference type="ARBA" id="ARBA00022857"/>
    </source>
</evidence>
<reference evidence="4 5" key="1">
    <citation type="submission" date="2024-10" db="EMBL/GenBank/DDBJ databases">
        <title>The Natural Products Discovery Center: Release of the First 8490 Sequenced Strains for Exploring Actinobacteria Biosynthetic Diversity.</title>
        <authorList>
            <person name="Kalkreuter E."/>
            <person name="Kautsar S.A."/>
            <person name="Yang D."/>
            <person name="Bader C.D."/>
            <person name="Teijaro C.N."/>
            <person name="Fluegel L."/>
            <person name="Davis C.M."/>
            <person name="Simpson J.R."/>
            <person name="Lauterbach L."/>
            <person name="Steele A.D."/>
            <person name="Gui C."/>
            <person name="Meng S."/>
            <person name="Li G."/>
            <person name="Viehrig K."/>
            <person name="Ye F."/>
            <person name="Su P."/>
            <person name="Kiefer A.F."/>
            <person name="Nichols A."/>
            <person name="Cepeda A.J."/>
            <person name="Yan W."/>
            <person name="Fan B."/>
            <person name="Jiang Y."/>
            <person name="Adhikari A."/>
            <person name="Zheng C.-J."/>
            <person name="Schuster L."/>
            <person name="Cowan T.M."/>
            <person name="Smanski M.J."/>
            <person name="Chevrette M.G."/>
            <person name="De Carvalho L.P.S."/>
            <person name="Shen B."/>
        </authorList>
    </citation>
    <scope>NUCLEOTIDE SEQUENCE [LARGE SCALE GENOMIC DNA]</scope>
    <source>
        <strain evidence="4 5">NPDC004045</strain>
    </source>
</reference>
<dbReference type="Proteomes" id="UP001601444">
    <property type="component" value="Unassembled WGS sequence"/>
</dbReference>
<evidence type="ECO:0000313" key="4">
    <source>
        <dbReference type="EMBL" id="MFF0544079.1"/>
    </source>
</evidence>
<comment type="similarity">
    <text evidence="1">Belongs to the NmrA-type oxidoreductase family.</text>
</comment>
<dbReference type="PANTHER" id="PTHR42748:SF7">
    <property type="entry name" value="NMRA LIKE REDOX SENSOR 1-RELATED"/>
    <property type="match status" value="1"/>
</dbReference>
<dbReference type="SUPFAM" id="SSF51735">
    <property type="entry name" value="NAD(P)-binding Rossmann-fold domains"/>
    <property type="match status" value="1"/>
</dbReference>
<feature type="domain" description="NmrA-like" evidence="3">
    <location>
        <begin position="1"/>
        <end position="220"/>
    </location>
</feature>
<dbReference type="RefSeq" id="WP_387700686.1">
    <property type="nucleotide sequence ID" value="NZ_JBIAMX010000007.1"/>
</dbReference>
<organism evidence="4 5">
    <name type="scientific">Nocardia thailandica</name>
    <dbReference type="NCBI Taxonomy" id="257275"/>
    <lineage>
        <taxon>Bacteria</taxon>
        <taxon>Bacillati</taxon>
        <taxon>Actinomycetota</taxon>
        <taxon>Actinomycetes</taxon>
        <taxon>Mycobacteriales</taxon>
        <taxon>Nocardiaceae</taxon>
        <taxon>Nocardia</taxon>
    </lineage>
</organism>
<protein>
    <submittedName>
        <fullName evidence="4">NmrA family NAD(P)-binding protein</fullName>
    </submittedName>
</protein>
<comment type="caution">
    <text evidence="4">The sequence shown here is derived from an EMBL/GenBank/DDBJ whole genome shotgun (WGS) entry which is preliminary data.</text>
</comment>
<dbReference type="EMBL" id="JBIAMX010000007">
    <property type="protein sequence ID" value="MFF0544079.1"/>
    <property type="molecule type" value="Genomic_DNA"/>
</dbReference>
<sequence length="274" mass="28587">MNRTILVTGATGSQGGAVARSLLRDGWTVRALVRDPHAPAARALAARGAHLVTGDLDDAAAPGAAGVFSVQPMPDADPDRGIRVADAAAAAGVGHLVYSSVAGAERSTGIPHFDTKARVEEHLCGLAATVTVLRPVFFMENWLGMLPRDGGEVAVPLSPHTRLPMIAVADIGRIAADAFAHPGDYAAGPCPLAGDELSVAEIADAVTAVTGRPVRFTRRAIAELRATDDAAARMFDWIDREGFGTDVPALRRRHLGLLTFTEWLTGSRPPAVTG</sequence>
<dbReference type="Gene3D" id="3.90.25.10">
    <property type="entry name" value="UDP-galactose 4-epimerase, domain 1"/>
    <property type="match status" value="1"/>
</dbReference>
<dbReference type="Pfam" id="PF05368">
    <property type="entry name" value="NmrA"/>
    <property type="match status" value="1"/>
</dbReference>